<evidence type="ECO:0000256" key="7">
    <source>
        <dbReference type="ARBA" id="ARBA00016544"/>
    </source>
</evidence>
<gene>
    <name evidence="21" type="ORF">Atep_26110</name>
</gene>
<comment type="subcellular location">
    <subcellularLocation>
        <location evidence="4 17">Cytoplasm</location>
    </subcellularLocation>
</comment>
<comment type="similarity">
    <text evidence="5 17">Belongs to the PEP-utilizing enzyme family.</text>
</comment>
<protein>
    <recommendedName>
        <fullName evidence="7 17">Phosphoenolpyruvate-protein phosphotransferase</fullName>
        <ecNumber evidence="6 17">2.7.3.9</ecNumber>
    </recommendedName>
    <alternativeName>
        <fullName evidence="16 17">Phosphotransferase system, enzyme I</fullName>
    </alternativeName>
</protein>
<evidence type="ECO:0000256" key="5">
    <source>
        <dbReference type="ARBA" id="ARBA00007837"/>
    </source>
</evidence>
<name>A0ABN6GDG9_9GAMM</name>
<keyword evidence="22" id="KW-1185">Reference proteome</keyword>
<keyword evidence="11 17" id="KW-0808">Transferase</keyword>
<feature type="domain" description="PEP-utilising enzyme C-terminal" evidence="19">
    <location>
        <begin position="260"/>
        <end position="548"/>
    </location>
</feature>
<dbReference type="EMBL" id="AP024563">
    <property type="protein sequence ID" value="BCU07934.1"/>
    <property type="molecule type" value="Genomic_DNA"/>
</dbReference>
<keyword evidence="12 17" id="KW-0598">Phosphotransferase system</keyword>
<dbReference type="Proteomes" id="UP000680679">
    <property type="component" value="Chromosome"/>
</dbReference>
<dbReference type="RefSeq" id="WP_213378986.1">
    <property type="nucleotide sequence ID" value="NZ_AP024563.1"/>
</dbReference>
<dbReference type="SUPFAM" id="SSF52009">
    <property type="entry name" value="Phosphohistidine domain"/>
    <property type="match status" value="1"/>
</dbReference>
<dbReference type="Pfam" id="PF02896">
    <property type="entry name" value="PEP-utilizers_C"/>
    <property type="match status" value="1"/>
</dbReference>
<comment type="cofactor">
    <cofactor evidence="2 17">
        <name>Mg(2+)</name>
        <dbReference type="ChEBI" id="CHEBI:18420"/>
    </cofactor>
</comment>
<evidence type="ECO:0000259" key="18">
    <source>
        <dbReference type="Pfam" id="PF00391"/>
    </source>
</evidence>
<evidence type="ECO:0000256" key="9">
    <source>
        <dbReference type="ARBA" id="ARBA00022490"/>
    </source>
</evidence>
<evidence type="ECO:0000256" key="3">
    <source>
        <dbReference type="ARBA" id="ARBA00002728"/>
    </source>
</evidence>
<proteinExistence type="inferred from homology"/>
<evidence type="ECO:0000313" key="22">
    <source>
        <dbReference type="Proteomes" id="UP000680679"/>
    </source>
</evidence>
<reference evidence="21 22" key="1">
    <citation type="submission" date="2021-04" db="EMBL/GenBank/DDBJ databases">
        <title>Complete genome sequencing of Allochromatium tepidum strain NZ.</title>
        <authorList>
            <person name="Tsukatani Y."/>
            <person name="Mori H."/>
        </authorList>
    </citation>
    <scope>NUCLEOTIDE SEQUENCE [LARGE SCALE GENOMIC DNA]</scope>
    <source>
        <strain evidence="21 22">NZ</strain>
    </source>
</reference>
<dbReference type="InterPro" id="IPR023151">
    <property type="entry name" value="PEP_util_CS"/>
</dbReference>
<evidence type="ECO:0000256" key="10">
    <source>
        <dbReference type="ARBA" id="ARBA00022597"/>
    </source>
</evidence>
<evidence type="ECO:0000256" key="13">
    <source>
        <dbReference type="ARBA" id="ARBA00022723"/>
    </source>
</evidence>
<dbReference type="InterPro" id="IPR000121">
    <property type="entry name" value="PEP_util_C"/>
</dbReference>
<evidence type="ECO:0000256" key="17">
    <source>
        <dbReference type="PIRNR" id="PIRNR000732"/>
    </source>
</evidence>
<evidence type="ECO:0000313" key="21">
    <source>
        <dbReference type="EMBL" id="BCU07934.1"/>
    </source>
</evidence>
<evidence type="ECO:0000256" key="12">
    <source>
        <dbReference type="ARBA" id="ARBA00022683"/>
    </source>
</evidence>
<dbReference type="NCBIfam" id="TIGR01417">
    <property type="entry name" value="PTS_I_fam"/>
    <property type="match status" value="1"/>
</dbReference>
<dbReference type="Pfam" id="PF05524">
    <property type="entry name" value="PEP-utilisers_N"/>
    <property type="match status" value="1"/>
</dbReference>
<dbReference type="InterPro" id="IPR006318">
    <property type="entry name" value="PTS_EI-like"/>
</dbReference>
<dbReference type="SUPFAM" id="SSF51621">
    <property type="entry name" value="Phosphoenolpyruvate/pyruvate domain"/>
    <property type="match status" value="1"/>
</dbReference>
<keyword evidence="15 17" id="KW-0460">Magnesium</keyword>
<dbReference type="Gene3D" id="3.50.30.10">
    <property type="entry name" value="Phosphohistidine domain"/>
    <property type="match status" value="1"/>
</dbReference>
<dbReference type="PRINTS" id="PR01736">
    <property type="entry name" value="PHPHTRNFRASE"/>
</dbReference>
<evidence type="ECO:0000256" key="16">
    <source>
        <dbReference type="ARBA" id="ARBA00033235"/>
    </source>
</evidence>
<keyword evidence="13 17" id="KW-0479">Metal-binding</keyword>
<dbReference type="InterPro" id="IPR008279">
    <property type="entry name" value="PEP-util_enz_mobile_dom"/>
</dbReference>
<dbReference type="InterPro" id="IPR050499">
    <property type="entry name" value="PEP-utilizing_PTS_enzyme"/>
</dbReference>
<evidence type="ECO:0000256" key="2">
    <source>
        <dbReference type="ARBA" id="ARBA00001946"/>
    </source>
</evidence>
<keyword evidence="10 17" id="KW-0762">Sugar transport</keyword>
<sequence>MTLAFQGIGIGTPNSIALGPAFVDIRGQGGVTHAPIGADEIQDEIARFDLAVEAARGALKRVHAQIPPDTPIEIVEFIDTHLLMLEDTALIDGVRHIVAEQLCTAEWALQRQRDTLIAVFDRMDDPYLRTRRDDIEHVVRQIQIFLRGEPSEPALAPRDLDGYVVVARDLMPADAILLHHRGAVAFVTEYGGPMSHTAILARSLGVPAVMGLHDISRYLRAGELLIVDSAGGTVIANADARIVDDYRRRLREIRARQGRLRALVDRPTRTRDGVEIRLQANLELAEDVELAKANGAHGVGLYRTEFLYMNRTDLPDEEEHLADYSAMLAALDGRPITIRTLDLGVDKHSEALARPGSNVSNPALGLRAIRLCLKEPELFRPQVRAILRASALGPVRLMLPLVTSVHELDRALAIIAELKRQLDRDGLAYDDAMPVGAMIEVPAAALTARAIARRMDFLSIGTNDLIQYTLAIDRLDDAVNDLFDPVHPAILRLIRLTIEAGHALDVPVGMCGEMAGDPRFTRLLLGMGLREFSMQPGALLDIKEILLESDVGELEHQVTRFLAQLDEHDPVHLLAALNAGSLSTPVVKG</sequence>
<evidence type="ECO:0000256" key="4">
    <source>
        <dbReference type="ARBA" id="ARBA00004496"/>
    </source>
</evidence>
<feature type="domain" description="Phosphotransferase system enzyme I N-terminal" evidence="20">
    <location>
        <begin position="9"/>
        <end position="131"/>
    </location>
</feature>
<evidence type="ECO:0000256" key="1">
    <source>
        <dbReference type="ARBA" id="ARBA00000683"/>
    </source>
</evidence>
<evidence type="ECO:0000256" key="15">
    <source>
        <dbReference type="ARBA" id="ARBA00022842"/>
    </source>
</evidence>
<dbReference type="InterPro" id="IPR036637">
    <property type="entry name" value="Phosphohistidine_dom_sf"/>
</dbReference>
<evidence type="ECO:0000259" key="19">
    <source>
        <dbReference type="Pfam" id="PF02896"/>
    </source>
</evidence>
<comment type="catalytic activity">
    <reaction evidence="1 17">
        <text>L-histidyl-[protein] + phosphoenolpyruvate = N(pros)-phospho-L-histidyl-[protein] + pyruvate</text>
        <dbReference type="Rhea" id="RHEA:23880"/>
        <dbReference type="Rhea" id="RHEA-COMP:9745"/>
        <dbReference type="Rhea" id="RHEA-COMP:9746"/>
        <dbReference type="ChEBI" id="CHEBI:15361"/>
        <dbReference type="ChEBI" id="CHEBI:29979"/>
        <dbReference type="ChEBI" id="CHEBI:58702"/>
        <dbReference type="ChEBI" id="CHEBI:64837"/>
        <dbReference type="EC" id="2.7.3.9"/>
    </reaction>
</comment>
<keyword evidence="8 17" id="KW-0813">Transport</keyword>
<dbReference type="PANTHER" id="PTHR46244">
    <property type="entry name" value="PHOSPHOENOLPYRUVATE-PROTEIN PHOSPHOTRANSFERASE"/>
    <property type="match status" value="1"/>
</dbReference>
<evidence type="ECO:0000256" key="11">
    <source>
        <dbReference type="ARBA" id="ARBA00022679"/>
    </source>
</evidence>
<dbReference type="Gene3D" id="1.10.274.10">
    <property type="entry name" value="PtsI, HPr-binding domain"/>
    <property type="match status" value="1"/>
</dbReference>
<evidence type="ECO:0000256" key="6">
    <source>
        <dbReference type="ARBA" id="ARBA00012232"/>
    </source>
</evidence>
<dbReference type="InterPro" id="IPR024692">
    <property type="entry name" value="PTS_EI"/>
</dbReference>
<evidence type="ECO:0000256" key="8">
    <source>
        <dbReference type="ARBA" id="ARBA00022448"/>
    </source>
</evidence>
<feature type="domain" description="PEP-utilising enzyme mobile" evidence="18">
    <location>
        <begin position="161"/>
        <end position="231"/>
    </location>
</feature>
<dbReference type="Gene3D" id="3.20.20.60">
    <property type="entry name" value="Phosphoenolpyruvate-binding domains"/>
    <property type="match status" value="1"/>
</dbReference>
<dbReference type="InterPro" id="IPR008731">
    <property type="entry name" value="PTS_EIN"/>
</dbReference>
<dbReference type="InterPro" id="IPR036618">
    <property type="entry name" value="PtsI_HPr-bd_sf"/>
</dbReference>
<dbReference type="PANTHER" id="PTHR46244:SF3">
    <property type="entry name" value="PHOSPHOENOLPYRUVATE-PROTEIN PHOSPHOTRANSFERASE"/>
    <property type="match status" value="1"/>
</dbReference>
<comment type="function">
    <text evidence="3 17">General (non sugar-specific) component of the phosphoenolpyruvate-dependent sugar phosphotransferase system (sugar PTS). This major carbohydrate active-transport system catalyzes the phosphorylation of incoming sugar substrates concomitantly with their translocation across the cell membrane. Enzyme I transfers the phosphoryl group from phosphoenolpyruvate (PEP) to the phosphoryl carrier protein (HPr).</text>
</comment>
<accession>A0ABN6GDG9</accession>
<dbReference type="EC" id="2.7.3.9" evidence="6 17"/>
<dbReference type="InterPro" id="IPR040442">
    <property type="entry name" value="Pyrv_kinase-like_dom_sf"/>
</dbReference>
<dbReference type="SUPFAM" id="SSF47831">
    <property type="entry name" value="Enzyme I of the PEP:sugar phosphotransferase system HPr-binding (sub)domain"/>
    <property type="match status" value="1"/>
</dbReference>
<dbReference type="Pfam" id="PF00391">
    <property type="entry name" value="PEP-utilizers"/>
    <property type="match status" value="1"/>
</dbReference>
<organism evidence="21 22">
    <name type="scientific">Allochromatium tepidum</name>
    <dbReference type="NCBI Taxonomy" id="553982"/>
    <lineage>
        <taxon>Bacteria</taxon>
        <taxon>Pseudomonadati</taxon>
        <taxon>Pseudomonadota</taxon>
        <taxon>Gammaproteobacteria</taxon>
        <taxon>Chromatiales</taxon>
        <taxon>Chromatiaceae</taxon>
        <taxon>Allochromatium</taxon>
    </lineage>
</organism>
<dbReference type="PIRSF" id="PIRSF000732">
    <property type="entry name" value="PTS_enzyme_I"/>
    <property type="match status" value="1"/>
</dbReference>
<keyword evidence="9 17" id="KW-0963">Cytoplasm</keyword>
<evidence type="ECO:0000259" key="20">
    <source>
        <dbReference type="Pfam" id="PF05524"/>
    </source>
</evidence>
<dbReference type="PROSITE" id="PS00742">
    <property type="entry name" value="PEP_ENZYMES_2"/>
    <property type="match status" value="1"/>
</dbReference>
<dbReference type="InterPro" id="IPR015813">
    <property type="entry name" value="Pyrv/PenolPyrv_kinase-like_dom"/>
</dbReference>
<evidence type="ECO:0000256" key="14">
    <source>
        <dbReference type="ARBA" id="ARBA00022777"/>
    </source>
</evidence>
<keyword evidence="14 17" id="KW-0418">Kinase</keyword>